<dbReference type="Pfam" id="PF04055">
    <property type="entry name" value="Radical_SAM"/>
    <property type="match status" value="1"/>
</dbReference>
<name>A0A517Z4B8_9PLAN</name>
<dbReference type="InterPro" id="IPR007197">
    <property type="entry name" value="rSAM"/>
</dbReference>
<keyword evidence="3" id="KW-1185">Reference proteome</keyword>
<dbReference type="InterPro" id="IPR058240">
    <property type="entry name" value="rSAM_sf"/>
</dbReference>
<dbReference type="OrthoDB" id="273870at2"/>
<dbReference type="Proteomes" id="UP000320496">
    <property type="component" value="Chromosome"/>
</dbReference>
<dbReference type="GO" id="GO:0051536">
    <property type="term" value="F:iron-sulfur cluster binding"/>
    <property type="evidence" value="ECO:0007669"/>
    <property type="project" value="InterPro"/>
</dbReference>
<evidence type="ECO:0000259" key="1">
    <source>
        <dbReference type="SMART" id="SM00729"/>
    </source>
</evidence>
<dbReference type="InterPro" id="IPR006638">
    <property type="entry name" value="Elp3/MiaA/NifB-like_rSAM"/>
</dbReference>
<dbReference type="InterPro" id="IPR005909">
    <property type="entry name" value="RaSEA"/>
</dbReference>
<proteinExistence type="predicted"/>
<evidence type="ECO:0000313" key="2">
    <source>
        <dbReference type="EMBL" id="QDU37324.1"/>
    </source>
</evidence>
<dbReference type="AlphaFoldDB" id="A0A517Z4B8"/>
<protein>
    <submittedName>
        <fullName evidence="2">Radical SAM superfamily protein</fullName>
    </submittedName>
</protein>
<dbReference type="SFLD" id="SFLDS00029">
    <property type="entry name" value="Radical_SAM"/>
    <property type="match status" value="1"/>
</dbReference>
<organism evidence="2 3">
    <name type="scientific">Maioricimonas rarisocia</name>
    <dbReference type="NCBI Taxonomy" id="2528026"/>
    <lineage>
        <taxon>Bacteria</taxon>
        <taxon>Pseudomonadati</taxon>
        <taxon>Planctomycetota</taxon>
        <taxon>Planctomycetia</taxon>
        <taxon>Planctomycetales</taxon>
        <taxon>Planctomycetaceae</taxon>
        <taxon>Maioricimonas</taxon>
    </lineage>
</organism>
<dbReference type="PIRSF" id="PIRSF004954">
    <property type="entry name" value="Radical_SAM"/>
    <property type="match status" value="1"/>
</dbReference>
<accession>A0A517Z4B8</accession>
<dbReference type="EMBL" id="CP036275">
    <property type="protein sequence ID" value="QDU37324.1"/>
    <property type="molecule type" value="Genomic_DNA"/>
</dbReference>
<gene>
    <name evidence="2" type="ORF">Mal4_16340</name>
</gene>
<evidence type="ECO:0000313" key="3">
    <source>
        <dbReference type="Proteomes" id="UP000320496"/>
    </source>
</evidence>
<reference evidence="2 3" key="1">
    <citation type="submission" date="2019-02" db="EMBL/GenBank/DDBJ databases">
        <title>Deep-cultivation of Planctomycetes and their phenomic and genomic characterization uncovers novel biology.</title>
        <authorList>
            <person name="Wiegand S."/>
            <person name="Jogler M."/>
            <person name="Boedeker C."/>
            <person name="Pinto D."/>
            <person name="Vollmers J."/>
            <person name="Rivas-Marin E."/>
            <person name="Kohn T."/>
            <person name="Peeters S.H."/>
            <person name="Heuer A."/>
            <person name="Rast P."/>
            <person name="Oberbeckmann S."/>
            <person name="Bunk B."/>
            <person name="Jeske O."/>
            <person name="Meyerdierks A."/>
            <person name="Storesund J.E."/>
            <person name="Kallscheuer N."/>
            <person name="Luecker S."/>
            <person name="Lage O.M."/>
            <person name="Pohl T."/>
            <person name="Merkel B.J."/>
            <person name="Hornburger P."/>
            <person name="Mueller R.-W."/>
            <person name="Bruemmer F."/>
            <person name="Labrenz M."/>
            <person name="Spormann A.M."/>
            <person name="Op den Camp H."/>
            <person name="Overmann J."/>
            <person name="Amann R."/>
            <person name="Jetten M.S.M."/>
            <person name="Mascher T."/>
            <person name="Medema M.H."/>
            <person name="Devos D.P."/>
            <person name="Kaster A.-K."/>
            <person name="Ovreas L."/>
            <person name="Rohde M."/>
            <person name="Galperin M.Y."/>
            <person name="Jogler C."/>
        </authorList>
    </citation>
    <scope>NUCLEOTIDE SEQUENCE [LARGE SCALE GENOMIC DNA]</scope>
    <source>
        <strain evidence="2 3">Mal4</strain>
    </source>
</reference>
<dbReference type="SMART" id="SM00729">
    <property type="entry name" value="Elp3"/>
    <property type="match status" value="1"/>
</dbReference>
<dbReference type="SUPFAM" id="SSF102114">
    <property type="entry name" value="Radical SAM enzymes"/>
    <property type="match status" value="1"/>
</dbReference>
<dbReference type="GO" id="GO:0003824">
    <property type="term" value="F:catalytic activity"/>
    <property type="evidence" value="ECO:0007669"/>
    <property type="project" value="InterPro"/>
</dbReference>
<feature type="domain" description="Elp3/MiaA/NifB-like radical SAM core" evidence="1">
    <location>
        <begin position="49"/>
        <end position="265"/>
    </location>
</feature>
<sequence>MPGMSAPLPRLTTAEILAARGAKNALDPYRPYAYLVEPEHAASGRVEDVATLFLTNRECPFRCLMCDLWKNTTDETVPVGAVPAQIDYALERLGPAQHIKLYNSGNFFDPRAIPREDHAAIAERVNGFETVIVENHPRFCSEACGDFQERIGTQLEVAIGLETIHPDVLPALNKQMTLDDYDRAVERLLADGIRVRTFILLRPPGLTEEEGLEWALKSVEHAFSIGVDCCAVIPTRAGNGIMEHLGRAGTFAPPSLSSLEAVLDAGLAMNRGRVFVDLWDIEQLYDCRECGPARAERLKRMNLSQTPLPRVACTCGAGR</sequence>
<dbReference type="CDD" id="cd01335">
    <property type="entry name" value="Radical_SAM"/>
    <property type="match status" value="1"/>
</dbReference>
<dbReference type="KEGG" id="mri:Mal4_16340"/>